<dbReference type="InterPro" id="IPR058626">
    <property type="entry name" value="MdtA-like_b-barrel"/>
</dbReference>
<evidence type="ECO:0000259" key="8">
    <source>
        <dbReference type="Pfam" id="PF25967"/>
    </source>
</evidence>
<feature type="compositionally biased region" description="Low complexity" evidence="4">
    <location>
        <begin position="382"/>
        <end position="395"/>
    </location>
</feature>
<comment type="similarity">
    <text evidence="2">Belongs to the membrane fusion protein (MFP) (TC 8.A.1) family.</text>
</comment>
<dbReference type="InterPro" id="IPR058624">
    <property type="entry name" value="MdtA-like_HH"/>
</dbReference>
<feature type="domain" description="Multidrug resistance protein MdtA-like barrel-sandwich hybrid" evidence="6">
    <location>
        <begin position="74"/>
        <end position="203"/>
    </location>
</feature>
<comment type="subcellular location">
    <subcellularLocation>
        <location evidence="1">Cell envelope</location>
    </subcellularLocation>
</comment>
<accession>A0ABM7Y9U1</accession>
<feature type="domain" description="Multidrug resistance protein MdtA-like alpha-helical hairpin" evidence="5">
    <location>
        <begin position="117"/>
        <end position="182"/>
    </location>
</feature>
<proteinExistence type="inferred from homology"/>
<evidence type="ECO:0000256" key="1">
    <source>
        <dbReference type="ARBA" id="ARBA00004196"/>
    </source>
</evidence>
<keyword evidence="3" id="KW-0175">Coiled coil</keyword>
<dbReference type="RefSeq" id="WP_244457355.1">
    <property type="nucleotide sequence ID" value="NZ_AP025637.1"/>
</dbReference>
<reference evidence="9 10" key="1">
    <citation type="journal article" date="2016" name="Microbes Environ.">
        <title>Phylogenetically diverse aerobic anoxygenic phototrophic bacteria isolated from epilithic biofilms in Tama river, Japan.</title>
        <authorList>
            <person name="Hirose S."/>
            <person name="Matsuura K."/>
            <person name="Haruta S."/>
        </authorList>
    </citation>
    <scope>NUCLEOTIDE SEQUENCE [LARGE SCALE GENOMIC DNA]</scope>
    <source>
        <strain evidence="9 10">S08</strain>
    </source>
</reference>
<gene>
    <name evidence="9" type="ORF">Rmf_51980</name>
</gene>
<evidence type="ECO:0000313" key="10">
    <source>
        <dbReference type="Proteomes" id="UP000831327"/>
    </source>
</evidence>
<evidence type="ECO:0000313" key="9">
    <source>
        <dbReference type="EMBL" id="BDG75269.1"/>
    </source>
</evidence>
<evidence type="ECO:0000256" key="3">
    <source>
        <dbReference type="SAM" id="Coils"/>
    </source>
</evidence>
<name>A0ABM7Y9U1_9PROT</name>
<dbReference type="Pfam" id="PF25944">
    <property type="entry name" value="Beta-barrel_RND"/>
    <property type="match status" value="1"/>
</dbReference>
<dbReference type="Proteomes" id="UP000831327">
    <property type="component" value="Chromosome"/>
</dbReference>
<protein>
    <submittedName>
        <fullName evidence="9">Hemolysin D</fullName>
    </submittedName>
</protein>
<dbReference type="NCBIfam" id="TIGR01730">
    <property type="entry name" value="RND_mfp"/>
    <property type="match status" value="1"/>
</dbReference>
<dbReference type="InterPro" id="IPR058627">
    <property type="entry name" value="MdtA-like_C"/>
</dbReference>
<feature type="region of interest" description="Disordered" evidence="4">
    <location>
        <begin position="366"/>
        <end position="395"/>
    </location>
</feature>
<feature type="coiled-coil region" evidence="3">
    <location>
        <begin position="113"/>
        <end position="178"/>
    </location>
</feature>
<dbReference type="Pfam" id="PF25967">
    <property type="entry name" value="RND-MFP_C"/>
    <property type="match status" value="1"/>
</dbReference>
<dbReference type="SUPFAM" id="SSF111369">
    <property type="entry name" value="HlyD-like secretion proteins"/>
    <property type="match status" value="1"/>
</dbReference>
<evidence type="ECO:0000256" key="4">
    <source>
        <dbReference type="SAM" id="MobiDB-lite"/>
    </source>
</evidence>
<feature type="domain" description="Multidrug resistance protein MdtA-like C-terminal permuted SH3" evidence="8">
    <location>
        <begin position="307"/>
        <end position="368"/>
    </location>
</feature>
<dbReference type="InterPro" id="IPR006143">
    <property type="entry name" value="RND_pump_MFP"/>
</dbReference>
<organism evidence="9 10">
    <name type="scientific">Roseomonas fluvialis</name>
    <dbReference type="NCBI Taxonomy" id="1750527"/>
    <lineage>
        <taxon>Bacteria</taxon>
        <taxon>Pseudomonadati</taxon>
        <taxon>Pseudomonadota</taxon>
        <taxon>Alphaproteobacteria</taxon>
        <taxon>Acetobacterales</taxon>
        <taxon>Roseomonadaceae</taxon>
        <taxon>Roseomonas</taxon>
    </lineage>
</organism>
<dbReference type="Gene3D" id="2.40.50.100">
    <property type="match status" value="1"/>
</dbReference>
<dbReference type="InterPro" id="IPR058625">
    <property type="entry name" value="MdtA-like_BSH"/>
</dbReference>
<evidence type="ECO:0000259" key="6">
    <source>
        <dbReference type="Pfam" id="PF25917"/>
    </source>
</evidence>
<evidence type="ECO:0000256" key="2">
    <source>
        <dbReference type="ARBA" id="ARBA00009477"/>
    </source>
</evidence>
<evidence type="ECO:0000259" key="7">
    <source>
        <dbReference type="Pfam" id="PF25944"/>
    </source>
</evidence>
<sequence length="395" mass="41953">MAWVRGAEGSAARRIRTALLVGVLPVLVAVACKDSAPTQQPAGAPPAVVVARVERVSISPGAEFIGRVEAIDKQEVRARVTGFLYARHFEEGAQVKANDLLFTIEQAPFAAEVALRQAAVERAEAELRNATLQVERGQELLRTNAIPQSTVDDRITVQAASQAALNSAKAQLEQAQIQYGYTTIRAAFDGRAGRSPLSPGNVVGPDSGILVQVVRDDPIRVTFPVTQRELLRFRRAEGQSGTDGVQVLVRLPDATLLPTAGRIDFIDVSANRSTDSVQVVAQVPNAQHLLTDGQAVAVVVRATQPQQAIVIPQSALQIDQQGPFVLVVGNQNRVEVKRVRTTTGPDGQTVVTEGLEPGQLIIIEGSQRARPGQPVTPRQQEAPPAGAVPANAPGG</sequence>
<dbReference type="Pfam" id="PF25917">
    <property type="entry name" value="BSH_RND"/>
    <property type="match status" value="1"/>
</dbReference>
<dbReference type="PANTHER" id="PTHR30158:SF3">
    <property type="entry name" value="MULTIDRUG EFFLUX PUMP SUBUNIT ACRA-RELATED"/>
    <property type="match status" value="1"/>
</dbReference>
<dbReference type="Gene3D" id="1.10.287.470">
    <property type="entry name" value="Helix hairpin bin"/>
    <property type="match status" value="1"/>
</dbReference>
<dbReference type="PROSITE" id="PS51257">
    <property type="entry name" value="PROKAR_LIPOPROTEIN"/>
    <property type="match status" value="1"/>
</dbReference>
<dbReference type="Pfam" id="PF25876">
    <property type="entry name" value="HH_MFP_RND"/>
    <property type="match status" value="1"/>
</dbReference>
<dbReference type="PANTHER" id="PTHR30158">
    <property type="entry name" value="ACRA/E-RELATED COMPONENT OF DRUG EFFLUX TRANSPORTER"/>
    <property type="match status" value="1"/>
</dbReference>
<dbReference type="Gene3D" id="2.40.420.20">
    <property type="match status" value="1"/>
</dbReference>
<dbReference type="EMBL" id="AP025637">
    <property type="protein sequence ID" value="BDG75269.1"/>
    <property type="molecule type" value="Genomic_DNA"/>
</dbReference>
<keyword evidence="10" id="KW-1185">Reference proteome</keyword>
<dbReference type="Gene3D" id="2.40.30.170">
    <property type="match status" value="1"/>
</dbReference>
<evidence type="ECO:0000259" key="5">
    <source>
        <dbReference type="Pfam" id="PF25876"/>
    </source>
</evidence>
<feature type="domain" description="Multidrug resistance protein MdtA-like beta-barrel" evidence="7">
    <location>
        <begin position="218"/>
        <end position="302"/>
    </location>
</feature>